<evidence type="ECO:0000313" key="2">
    <source>
        <dbReference type="Proteomes" id="UP001341840"/>
    </source>
</evidence>
<gene>
    <name evidence="1" type="primary">CMT1_2</name>
    <name evidence="1" type="ORF">PIB30_022140</name>
</gene>
<proteinExistence type="predicted"/>
<protein>
    <submittedName>
        <fullName evidence="1">Alpha-1,3-mannosyltransferase cmt1</fullName>
        <ecNumber evidence="1">2.1.1.37</ecNumber>
    </submittedName>
</protein>
<dbReference type="PANTHER" id="PTHR10629">
    <property type="entry name" value="CYTOSINE-SPECIFIC METHYLTRANSFERASE"/>
    <property type="match status" value="1"/>
</dbReference>
<dbReference type="GO" id="GO:0032259">
    <property type="term" value="P:methylation"/>
    <property type="evidence" value="ECO:0007669"/>
    <property type="project" value="UniProtKB-KW"/>
</dbReference>
<dbReference type="Gene3D" id="3.40.50.150">
    <property type="entry name" value="Vaccinia Virus protein VP39"/>
    <property type="match status" value="1"/>
</dbReference>
<sequence>MLLPAGAASSSRVLHHQPPRRSVSSLQLIRFVFWLWSYVHGTLLCLSISGIKLVKRWAVDINEHACKSLKLNHPETELRNEPAEDFLNLIKAWAKLCEDLKFLASNRIVSSLIMDEDDANDEVDDGNEASKKPSDLEEFEAERFLAICYGDPNNVKKPEYILRVMLILFVEDHHVNEQTVLTALEIIKLH</sequence>
<keyword evidence="2" id="KW-1185">Reference proteome</keyword>
<dbReference type="EC" id="2.1.1.37" evidence="1"/>
<dbReference type="InterPro" id="IPR029063">
    <property type="entry name" value="SAM-dependent_MTases_sf"/>
</dbReference>
<keyword evidence="1" id="KW-0808">Transferase</keyword>
<dbReference type="PANTHER" id="PTHR10629:SF42">
    <property type="entry name" value="DNA (CYTOSINE-5)-METHYLTRANSFERASE CMT1-RELATED"/>
    <property type="match status" value="1"/>
</dbReference>
<organism evidence="1 2">
    <name type="scientific">Stylosanthes scabra</name>
    <dbReference type="NCBI Taxonomy" id="79078"/>
    <lineage>
        <taxon>Eukaryota</taxon>
        <taxon>Viridiplantae</taxon>
        <taxon>Streptophyta</taxon>
        <taxon>Embryophyta</taxon>
        <taxon>Tracheophyta</taxon>
        <taxon>Spermatophyta</taxon>
        <taxon>Magnoliopsida</taxon>
        <taxon>eudicotyledons</taxon>
        <taxon>Gunneridae</taxon>
        <taxon>Pentapetalae</taxon>
        <taxon>rosids</taxon>
        <taxon>fabids</taxon>
        <taxon>Fabales</taxon>
        <taxon>Fabaceae</taxon>
        <taxon>Papilionoideae</taxon>
        <taxon>50 kb inversion clade</taxon>
        <taxon>dalbergioids sensu lato</taxon>
        <taxon>Dalbergieae</taxon>
        <taxon>Pterocarpus clade</taxon>
        <taxon>Stylosanthes</taxon>
    </lineage>
</organism>
<dbReference type="EMBL" id="JASCZI010120903">
    <property type="protein sequence ID" value="MED6157318.1"/>
    <property type="molecule type" value="Genomic_DNA"/>
</dbReference>
<reference evidence="1 2" key="1">
    <citation type="journal article" date="2023" name="Plants (Basel)">
        <title>Bridging the Gap: Combining Genomics and Transcriptomics Approaches to Understand Stylosanthes scabra, an Orphan Legume from the Brazilian Caatinga.</title>
        <authorList>
            <person name="Ferreira-Neto J.R.C."/>
            <person name="da Silva M.D."/>
            <person name="Binneck E."/>
            <person name="de Melo N.F."/>
            <person name="da Silva R.H."/>
            <person name="de Melo A.L.T.M."/>
            <person name="Pandolfi V."/>
            <person name="Bustamante F.O."/>
            <person name="Brasileiro-Vidal A.C."/>
            <person name="Benko-Iseppon A.M."/>
        </authorList>
    </citation>
    <scope>NUCLEOTIDE SEQUENCE [LARGE SCALE GENOMIC DNA]</scope>
    <source>
        <tissue evidence="1">Leaves</tissue>
    </source>
</reference>
<name>A0ABU6UBV7_9FABA</name>
<dbReference type="InterPro" id="IPR050390">
    <property type="entry name" value="C5-Methyltransferase"/>
</dbReference>
<dbReference type="Proteomes" id="UP001341840">
    <property type="component" value="Unassembled WGS sequence"/>
</dbReference>
<evidence type="ECO:0000313" key="1">
    <source>
        <dbReference type="EMBL" id="MED6157318.1"/>
    </source>
</evidence>
<dbReference type="GO" id="GO:0003886">
    <property type="term" value="F:DNA (cytosine-5-)-methyltransferase activity"/>
    <property type="evidence" value="ECO:0007669"/>
    <property type="project" value="UniProtKB-EC"/>
</dbReference>
<accession>A0ABU6UBV7</accession>
<keyword evidence="1" id="KW-0489">Methyltransferase</keyword>
<comment type="caution">
    <text evidence="1">The sequence shown here is derived from an EMBL/GenBank/DDBJ whole genome shotgun (WGS) entry which is preliminary data.</text>
</comment>